<evidence type="ECO:0000313" key="3">
    <source>
        <dbReference type="Proteomes" id="UP001151760"/>
    </source>
</evidence>
<evidence type="ECO:0000313" key="2">
    <source>
        <dbReference type="EMBL" id="GJT35147.1"/>
    </source>
</evidence>
<gene>
    <name evidence="2" type="ORF">Tco_0925566</name>
</gene>
<comment type="caution">
    <text evidence="2">The sequence shown here is derived from an EMBL/GenBank/DDBJ whole genome shotgun (WGS) entry which is preliminary data.</text>
</comment>
<evidence type="ECO:0000256" key="1">
    <source>
        <dbReference type="SAM" id="MobiDB-lite"/>
    </source>
</evidence>
<feature type="region of interest" description="Disordered" evidence="1">
    <location>
        <begin position="25"/>
        <end position="66"/>
    </location>
</feature>
<protein>
    <submittedName>
        <fullName evidence="2">Uncharacterized protein</fullName>
    </submittedName>
</protein>
<dbReference type="Proteomes" id="UP001151760">
    <property type="component" value="Unassembled WGS sequence"/>
</dbReference>
<accession>A0ABQ5D9U3</accession>
<dbReference type="EMBL" id="BQNB010015025">
    <property type="protein sequence ID" value="GJT35147.1"/>
    <property type="molecule type" value="Genomic_DNA"/>
</dbReference>
<sequence>MSHSMKLLRHLWNGHRGMNSLLNWISTARDNPPTPQSSARKTTDTRETPSSSSKQLFGPHSEQPVEDIAMPDTVNISDTEDIGSAHLLKIKPRPEWLKPIPEEDRPESLEPDWSVPPNDLLKLENNWANALAKSYKYLAENKLLRKTGDMGSFIKWFCKRLGKKQLCKSDLEVDLVNLEGHRLVPDVSKPLPRGGPPGQVTIQPQFFFNKDLEYLTSCDTASRDSLSISKLKVAIYPNFGLEELVPSLWIESERDYNISAAYVSSVSRNLKDTVIPFGKRLLSAEQMVTDIKKDKNKAKTGQNQARD</sequence>
<reference evidence="2" key="2">
    <citation type="submission" date="2022-01" db="EMBL/GenBank/DDBJ databases">
        <authorList>
            <person name="Yamashiro T."/>
            <person name="Shiraishi A."/>
            <person name="Satake H."/>
            <person name="Nakayama K."/>
        </authorList>
    </citation>
    <scope>NUCLEOTIDE SEQUENCE</scope>
</reference>
<keyword evidence="3" id="KW-1185">Reference proteome</keyword>
<organism evidence="2 3">
    <name type="scientific">Tanacetum coccineum</name>
    <dbReference type="NCBI Taxonomy" id="301880"/>
    <lineage>
        <taxon>Eukaryota</taxon>
        <taxon>Viridiplantae</taxon>
        <taxon>Streptophyta</taxon>
        <taxon>Embryophyta</taxon>
        <taxon>Tracheophyta</taxon>
        <taxon>Spermatophyta</taxon>
        <taxon>Magnoliopsida</taxon>
        <taxon>eudicotyledons</taxon>
        <taxon>Gunneridae</taxon>
        <taxon>Pentapetalae</taxon>
        <taxon>asterids</taxon>
        <taxon>campanulids</taxon>
        <taxon>Asterales</taxon>
        <taxon>Asteraceae</taxon>
        <taxon>Asteroideae</taxon>
        <taxon>Anthemideae</taxon>
        <taxon>Anthemidinae</taxon>
        <taxon>Tanacetum</taxon>
    </lineage>
</organism>
<proteinExistence type="predicted"/>
<reference evidence="2" key="1">
    <citation type="journal article" date="2022" name="Int. J. Mol. Sci.">
        <title>Draft Genome of Tanacetum Coccineum: Genomic Comparison of Closely Related Tanacetum-Family Plants.</title>
        <authorList>
            <person name="Yamashiro T."/>
            <person name="Shiraishi A."/>
            <person name="Nakayama K."/>
            <person name="Satake H."/>
        </authorList>
    </citation>
    <scope>NUCLEOTIDE SEQUENCE</scope>
</reference>
<name>A0ABQ5D9U3_9ASTR</name>